<dbReference type="InterPro" id="IPR011738">
    <property type="entry name" value="Phage_CHP"/>
</dbReference>
<accession>A0A6J5QIP0</accession>
<evidence type="ECO:0008006" key="2">
    <source>
        <dbReference type="Google" id="ProtNLM"/>
    </source>
</evidence>
<dbReference type="NCBIfam" id="TIGR02215">
    <property type="entry name" value="phage_chp_gp8"/>
    <property type="match status" value="1"/>
</dbReference>
<reference evidence="1" key="1">
    <citation type="submission" date="2020-05" db="EMBL/GenBank/DDBJ databases">
        <authorList>
            <person name="Chiriac C."/>
            <person name="Salcher M."/>
            <person name="Ghai R."/>
            <person name="Kavagutti S V."/>
        </authorList>
    </citation>
    <scope>NUCLEOTIDE SEQUENCE</scope>
</reference>
<organism evidence="1">
    <name type="scientific">uncultured Caudovirales phage</name>
    <dbReference type="NCBI Taxonomy" id="2100421"/>
    <lineage>
        <taxon>Viruses</taxon>
        <taxon>Duplodnaviria</taxon>
        <taxon>Heunggongvirae</taxon>
        <taxon>Uroviricota</taxon>
        <taxon>Caudoviricetes</taxon>
        <taxon>Peduoviridae</taxon>
        <taxon>Maltschvirus</taxon>
        <taxon>Maltschvirus maltsch</taxon>
    </lineage>
</organism>
<gene>
    <name evidence="1" type="ORF">UFOVP1122_9</name>
</gene>
<evidence type="ECO:0000313" key="1">
    <source>
        <dbReference type="EMBL" id="CAB4184509.1"/>
    </source>
</evidence>
<name>A0A6J5QIP0_9CAUD</name>
<sequence>MASATMYEQITIVTDAAAAPVELYEFKDYARAAGFSAHDAILQVALNGAVTQAEQRARRYFVDRVVDVTFSEMDGSGVAFVRLPMGPVAITSVTTRDDQGALVETLASATYRLLGNRLYFSSEPGVTAQFGGLVVRYTAGFGTTLSPPLAVPASLKLAIMKLAMRSYSADEGQDPKYEASLKAPIPSDVAAEIDQYRIEVL</sequence>
<proteinExistence type="predicted"/>
<dbReference type="EMBL" id="LR797061">
    <property type="protein sequence ID" value="CAB4184509.1"/>
    <property type="molecule type" value="Genomic_DNA"/>
</dbReference>
<protein>
    <recommendedName>
        <fullName evidence="2">Gp6 domain containing protein</fullName>
    </recommendedName>
</protein>